<dbReference type="GO" id="GO:0016020">
    <property type="term" value="C:membrane"/>
    <property type="evidence" value="ECO:0007669"/>
    <property type="project" value="InterPro"/>
</dbReference>
<dbReference type="Proteomes" id="UP000631114">
    <property type="component" value="Unassembled WGS sequence"/>
</dbReference>
<evidence type="ECO:0000256" key="3">
    <source>
        <dbReference type="ARBA" id="ARBA00023180"/>
    </source>
</evidence>
<evidence type="ECO:0000313" key="6">
    <source>
        <dbReference type="Proteomes" id="UP000631114"/>
    </source>
</evidence>
<keyword evidence="6" id="KW-1185">Reference proteome</keyword>
<name>A0A835HVA7_9MAGN</name>
<dbReference type="SUPFAM" id="SSF56801">
    <property type="entry name" value="Acetyl-CoA synthetase-like"/>
    <property type="match status" value="1"/>
</dbReference>
<keyword evidence="2" id="KW-0732">Signal</keyword>
<proteinExistence type="inferred from homology"/>
<organism evidence="5 6">
    <name type="scientific">Coptis chinensis</name>
    <dbReference type="NCBI Taxonomy" id="261450"/>
    <lineage>
        <taxon>Eukaryota</taxon>
        <taxon>Viridiplantae</taxon>
        <taxon>Streptophyta</taxon>
        <taxon>Embryophyta</taxon>
        <taxon>Tracheophyta</taxon>
        <taxon>Spermatophyta</taxon>
        <taxon>Magnoliopsida</taxon>
        <taxon>Ranunculales</taxon>
        <taxon>Ranunculaceae</taxon>
        <taxon>Coptidoideae</taxon>
        <taxon>Coptis</taxon>
    </lineage>
</organism>
<dbReference type="AlphaFoldDB" id="A0A835HVA7"/>
<dbReference type="InterPro" id="IPR042099">
    <property type="entry name" value="ANL_N_sf"/>
</dbReference>
<evidence type="ECO:0000256" key="4">
    <source>
        <dbReference type="SAM" id="MobiDB-lite"/>
    </source>
</evidence>
<dbReference type="EMBL" id="JADFTS010000005">
    <property type="protein sequence ID" value="KAF9605057.1"/>
    <property type="molecule type" value="Genomic_DNA"/>
</dbReference>
<feature type="region of interest" description="Disordered" evidence="4">
    <location>
        <begin position="1"/>
        <end position="21"/>
    </location>
</feature>
<keyword evidence="3" id="KW-0325">Glycoprotein</keyword>
<evidence type="ECO:0000256" key="1">
    <source>
        <dbReference type="ARBA" id="ARBA00005507"/>
    </source>
</evidence>
<evidence type="ECO:0000313" key="5">
    <source>
        <dbReference type="EMBL" id="KAF9605057.1"/>
    </source>
</evidence>
<comment type="caution">
    <text evidence="5">The sequence shown here is derived from an EMBL/GenBank/DDBJ whole genome shotgun (WGS) entry which is preliminary data.</text>
</comment>
<reference evidence="5 6" key="1">
    <citation type="submission" date="2020-10" db="EMBL/GenBank/DDBJ databases">
        <title>The Coptis chinensis genome and diversification of protoberbering-type alkaloids.</title>
        <authorList>
            <person name="Wang B."/>
            <person name="Shu S."/>
            <person name="Song C."/>
            <person name="Liu Y."/>
        </authorList>
    </citation>
    <scope>NUCLEOTIDE SEQUENCE [LARGE SCALE GENOMIC DNA]</scope>
    <source>
        <strain evidence="5">HL-2020</strain>
        <tissue evidence="5">Leaf</tissue>
    </source>
</reference>
<gene>
    <name evidence="5" type="ORF">IFM89_013727</name>
</gene>
<dbReference type="Pfam" id="PF04833">
    <property type="entry name" value="COBRA"/>
    <property type="match status" value="1"/>
</dbReference>
<protein>
    <submittedName>
        <fullName evidence="5">Uncharacterized protein</fullName>
    </submittedName>
</protein>
<evidence type="ECO:0000256" key="2">
    <source>
        <dbReference type="ARBA" id="ARBA00022729"/>
    </source>
</evidence>
<dbReference type="GO" id="GO:0010215">
    <property type="term" value="P:cellulose microfibril organization"/>
    <property type="evidence" value="ECO:0007669"/>
    <property type="project" value="InterPro"/>
</dbReference>
<dbReference type="InterPro" id="IPR006918">
    <property type="entry name" value="COBRA_pln"/>
</dbReference>
<dbReference type="OrthoDB" id="1700726at2759"/>
<comment type="similarity">
    <text evidence="1">Belongs to the COBRA family.</text>
</comment>
<accession>A0A835HVA7</accession>
<sequence>MDTGMGMVKEGSDPEHDGAQATKGGLFKVQRKCSPFFVYAKPFVMDLSPGTPYNQRVANSQRGVITSWIRDRDNVVSSFQIVILEGYGMTETSCVISSMDEADTLSGHVGSPIPACGLFITWVKNMAFFCSFFFLGMTID</sequence>
<dbReference type="Gene3D" id="3.40.50.12780">
    <property type="entry name" value="N-terminal domain of ligase-like"/>
    <property type="match status" value="1"/>
</dbReference>